<accession>A0A0D0BAY9</accession>
<reference evidence="1 2" key="1">
    <citation type="submission" date="2014-04" db="EMBL/GenBank/DDBJ databases">
        <authorList>
            <consortium name="DOE Joint Genome Institute"/>
            <person name="Kuo A."/>
            <person name="Ruytinx J."/>
            <person name="Rineau F."/>
            <person name="Colpaert J."/>
            <person name="Kohler A."/>
            <person name="Nagy L.G."/>
            <person name="Floudas D."/>
            <person name="Copeland A."/>
            <person name="Barry K.W."/>
            <person name="Cichocki N."/>
            <person name="Veneault-Fourrey C."/>
            <person name="LaButti K."/>
            <person name="Lindquist E.A."/>
            <person name="Lipzen A."/>
            <person name="Lundell T."/>
            <person name="Morin E."/>
            <person name="Murat C."/>
            <person name="Sun H."/>
            <person name="Tunlid A."/>
            <person name="Henrissat B."/>
            <person name="Grigoriev I.V."/>
            <person name="Hibbett D.S."/>
            <person name="Martin F."/>
            <person name="Nordberg H.P."/>
            <person name="Cantor M.N."/>
            <person name="Hua S.X."/>
        </authorList>
    </citation>
    <scope>NUCLEOTIDE SEQUENCE [LARGE SCALE GENOMIC DNA]</scope>
    <source>
        <strain evidence="1 2">UH-Slu-Lm8-n1</strain>
    </source>
</reference>
<gene>
    <name evidence="1" type="ORF">CY34DRAFT_713039</name>
</gene>
<dbReference type="Proteomes" id="UP000054485">
    <property type="component" value="Unassembled WGS sequence"/>
</dbReference>
<name>A0A0D0BAY9_9AGAM</name>
<proteinExistence type="predicted"/>
<organism evidence="1 2">
    <name type="scientific">Suillus luteus UH-Slu-Lm8-n1</name>
    <dbReference type="NCBI Taxonomy" id="930992"/>
    <lineage>
        <taxon>Eukaryota</taxon>
        <taxon>Fungi</taxon>
        <taxon>Dikarya</taxon>
        <taxon>Basidiomycota</taxon>
        <taxon>Agaricomycotina</taxon>
        <taxon>Agaricomycetes</taxon>
        <taxon>Agaricomycetidae</taxon>
        <taxon>Boletales</taxon>
        <taxon>Suillineae</taxon>
        <taxon>Suillaceae</taxon>
        <taxon>Suillus</taxon>
    </lineage>
</organism>
<evidence type="ECO:0000313" key="2">
    <source>
        <dbReference type="Proteomes" id="UP000054485"/>
    </source>
</evidence>
<reference evidence="2" key="2">
    <citation type="submission" date="2015-01" db="EMBL/GenBank/DDBJ databases">
        <title>Evolutionary Origins and Diversification of the Mycorrhizal Mutualists.</title>
        <authorList>
            <consortium name="DOE Joint Genome Institute"/>
            <consortium name="Mycorrhizal Genomics Consortium"/>
            <person name="Kohler A."/>
            <person name="Kuo A."/>
            <person name="Nagy L.G."/>
            <person name="Floudas D."/>
            <person name="Copeland A."/>
            <person name="Barry K.W."/>
            <person name="Cichocki N."/>
            <person name="Veneault-Fourrey C."/>
            <person name="LaButti K."/>
            <person name="Lindquist E.A."/>
            <person name="Lipzen A."/>
            <person name="Lundell T."/>
            <person name="Morin E."/>
            <person name="Murat C."/>
            <person name="Riley R."/>
            <person name="Ohm R."/>
            <person name="Sun H."/>
            <person name="Tunlid A."/>
            <person name="Henrissat B."/>
            <person name="Grigoriev I.V."/>
            <person name="Hibbett D.S."/>
            <person name="Martin F."/>
        </authorList>
    </citation>
    <scope>NUCLEOTIDE SEQUENCE [LARGE SCALE GENOMIC DNA]</scope>
    <source>
        <strain evidence="2">UH-Slu-Lm8-n1</strain>
    </source>
</reference>
<dbReference type="InParanoid" id="A0A0D0BAY9"/>
<dbReference type="EMBL" id="KN835213">
    <property type="protein sequence ID" value="KIK43432.1"/>
    <property type="molecule type" value="Genomic_DNA"/>
</dbReference>
<evidence type="ECO:0000313" key="1">
    <source>
        <dbReference type="EMBL" id="KIK43432.1"/>
    </source>
</evidence>
<dbReference type="HOGENOM" id="CLU_3108036_0_0_1"/>
<dbReference type="AlphaFoldDB" id="A0A0D0BAY9"/>
<keyword evidence="2" id="KW-1185">Reference proteome</keyword>
<protein>
    <submittedName>
        <fullName evidence="1">Unplaced genomic scaffold CY34scaffold_82, whole genome shotgun sequence</fullName>
    </submittedName>
</protein>
<sequence length="51" mass="5849">MIQHDKEGGGCYTLFCNVLGGWEEKMKSGVIMPDTYSMQGPVYEQLKFSWK</sequence>